<accession>A0A1H8WC73</accession>
<feature type="domain" description="Transposase IS4-like" evidence="1">
    <location>
        <begin position="23"/>
        <end position="72"/>
    </location>
</feature>
<dbReference type="AlphaFoldDB" id="A0A1H8WC73"/>
<dbReference type="Proteomes" id="UP000198775">
    <property type="component" value="Unassembled WGS sequence"/>
</dbReference>
<dbReference type="Pfam" id="PF01609">
    <property type="entry name" value="DDE_Tnp_1"/>
    <property type="match status" value="1"/>
</dbReference>
<dbReference type="GO" id="GO:0006313">
    <property type="term" value="P:DNA transposition"/>
    <property type="evidence" value="ECO:0007669"/>
    <property type="project" value="InterPro"/>
</dbReference>
<organism evidence="2 3">
    <name type="scientific">Halorientalis persicus</name>
    <dbReference type="NCBI Taxonomy" id="1367881"/>
    <lineage>
        <taxon>Archaea</taxon>
        <taxon>Methanobacteriati</taxon>
        <taxon>Methanobacteriota</taxon>
        <taxon>Stenosarchaea group</taxon>
        <taxon>Halobacteria</taxon>
        <taxon>Halobacteriales</taxon>
        <taxon>Haloarculaceae</taxon>
        <taxon>Halorientalis</taxon>
    </lineage>
</organism>
<dbReference type="GO" id="GO:0003677">
    <property type="term" value="F:DNA binding"/>
    <property type="evidence" value="ECO:0007669"/>
    <property type="project" value="InterPro"/>
</dbReference>
<protein>
    <recommendedName>
        <fullName evidence="1">Transposase IS4-like domain-containing protein</fullName>
    </recommendedName>
</protein>
<evidence type="ECO:0000313" key="2">
    <source>
        <dbReference type="EMBL" id="SEP25037.1"/>
    </source>
</evidence>
<name>A0A1H8WC73_9EURY</name>
<reference evidence="3" key="1">
    <citation type="submission" date="2016-10" db="EMBL/GenBank/DDBJ databases">
        <authorList>
            <person name="Varghese N."/>
            <person name="Submissions S."/>
        </authorList>
    </citation>
    <scope>NUCLEOTIDE SEQUENCE [LARGE SCALE GENOMIC DNA]</scope>
    <source>
        <strain evidence="3">IBRC-M 10043</strain>
    </source>
</reference>
<evidence type="ECO:0000259" key="1">
    <source>
        <dbReference type="Pfam" id="PF01609"/>
    </source>
</evidence>
<keyword evidence="3" id="KW-1185">Reference proteome</keyword>
<dbReference type="EMBL" id="FOCX01000054">
    <property type="protein sequence ID" value="SEP25037.1"/>
    <property type="molecule type" value="Genomic_DNA"/>
</dbReference>
<sequence length="78" mass="9129">MVGLLRPISWFTLAWRSSVSIESRLDSEAYGQRWMAETAFSAIKRRYGSAVRPRAWYREFRELVLTAAVYNLEQAIKD</sequence>
<gene>
    <name evidence="2" type="ORF">SAMN05216388_105417</name>
</gene>
<evidence type="ECO:0000313" key="3">
    <source>
        <dbReference type="Proteomes" id="UP000198775"/>
    </source>
</evidence>
<proteinExistence type="predicted"/>
<dbReference type="GO" id="GO:0004803">
    <property type="term" value="F:transposase activity"/>
    <property type="evidence" value="ECO:0007669"/>
    <property type="project" value="InterPro"/>
</dbReference>
<dbReference type="InterPro" id="IPR002559">
    <property type="entry name" value="Transposase_11"/>
</dbReference>